<evidence type="ECO:0000313" key="2">
    <source>
        <dbReference type="Proteomes" id="UP001220010"/>
    </source>
</evidence>
<sequence>MMTLPTLDKIAGHYGQLIVKESKDNKQHDRLDVFVTKALGVLQEQGVYACMLFLYSRSDTEKTNARIVREQLRAILPMLKDNYGIIWKNENSNLVEVPPSAKDDKTAENVLNFYTDTVARDLDTLLLVRDLYEQTLIYARYGAKAAGE</sequence>
<dbReference type="Proteomes" id="UP001220010">
    <property type="component" value="Unassembled WGS sequence"/>
</dbReference>
<organism evidence="1 2">
    <name type="scientific">Candidatus Methanocrinis natronophilus</name>
    <dbReference type="NCBI Taxonomy" id="3033396"/>
    <lineage>
        <taxon>Archaea</taxon>
        <taxon>Methanobacteriati</taxon>
        <taxon>Methanobacteriota</taxon>
        <taxon>Stenosarchaea group</taxon>
        <taxon>Methanomicrobia</taxon>
        <taxon>Methanotrichales</taxon>
        <taxon>Methanotrichaceae</taxon>
        <taxon>Methanocrinis</taxon>
    </lineage>
</organism>
<dbReference type="EMBL" id="JARFPK010000023">
    <property type="protein sequence ID" value="MDF0590978.1"/>
    <property type="molecule type" value="Genomic_DNA"/>
</dbReference>
<reference evidence="1 2" key="1">
    <citation type="submission" date="2023-03" db="EMBL/GenBank/DDBJ databases">
        <title>WGS of Methanotrichaceae archaeon Mx.</title>
        <authorList>
            <person name="Sorokin D.Y."/>
            <person name="Merkel A.Y."/>
        </authorList>
    </citation>
    <scope>NUCLEOTIDE SEQUENCE [LARGE SCALE GENOMIC DNA]</scope>
    <source>
        <strain evidence="1 2">Mx</strain>
    </source>
</reference>
<dbReference type="RefSeq" id="WP_316966723.1">
    <property type="nucleotide sequence ID" value="NZ_JARFPK010000023.1"/>
</dbReference>
<comment type="caution">
    <text evidence="1">The sequence shown here is derived from an EMBL/GenBank/DDBJ whole genome shotgun (WGS) entry which is preliminary data.</text>
</comment>
<protein>
    <recommendedName>
        <fullName evidence="3">CRISPR type III-B/RAMP module-associated protein Cmr5</fullName>
    </recommendedName>
</protein>
<name>A0ABT5X8H2_9EURY</name>
<evidence type="ECO:0008006" key="3">
    <source>
        <dbReference type="Google" id="ProtNLM"/>
    </source>
</evidence>
<proteinExistence type="predicted"/>
<gene>
    <name evidence="1" type="ORF">P0O15_07330</name>
</gene>
<accession>A0ABT5X8H2</accession>
<keyword evidence="2" id="KW-1185">Reference proteome</keyword>
<evidence type="ECO:0000313" key="1">
    <source>
        <dbReference type="EMBL" id="MDF0590978.1"/>
    </source>
</evidence>